<dbReference type="RefSeq" id="WP_343945281.1">
    <property type="nucleotide sequence ID" value="NZ_BAAAHP010000201.1"/>
</dbReference>
<keyword evidence="4" id="KW-1185">Reference proteome</keyword>
<evidence type="ECO:0000313" key="4">
    <source>
        <dbReference type="Proteomes" id="UP001499967"/>
    </source>
</evidence>
<dbReference type="PANTHER" id="PTHR43664">
    <property type="entry name" value="MONOAMINE OXIDASE-RELATED"/>
    <property type="match status" value="1"/>
</dbReference>
<name>A0ABN1NA55_9PSEU</name>
<comment type="similarity">
    <text evidence="1">Belongs to the enoyl-CoA hydratase/isomerase family.</text>
</comment>
<dbReference type="SUPFAM" id="SSF54637">
    <property type="entry name" value="Thioesterase/thiol ester dehydrase-isomerase"/>
    <property type="match status" value="1"/>
</dbReference>
<reference evidence="3 4" key="1">
    <citation type="journal article" date="2019" name="Int. J. Syst. Evol. Microbiol.">
        <title>The Global Catalogue of Microorganisms (GCM) 10K type strain sequencing project: providing services to taxonomists for standard genome sequencing and annotation.</title>
        <authorList>
            <consortium name="The Broad Institute Genomics Platform"/>
            <consortium name="The Broad Institute Genome Sequencing Center for Infectious Disease"/>
            <person name="Wu L."/>
            <person name="Ma J."/>
        </authorList>
    </citation>
    <scope>NUCLEOTIDE SEQUENCE [LARGE SCALE GENOMIC DNA]</scope>
    <source>
        <strain evidence="3 4">JCM 11117</strain>
    </source>
</reference>
<dbReference type="Proteomes" id="UP001499967">
    <property type="component" value="Unassembled WGS sequence"/>
</dbReference>
<proteinExistence type="inferred from homology"/>
<sequence>MQHPTVGMETTFTKTVGEADVYGFAGISGDLSPNHVDEQYMSATRYGKRIAHGVLSIAFMSTCSSKLIESLGNPPTVSYGYDRVRFIKPVFIGDTLTVRYTVADVDEQAQRCTSDVKVFNQDGELVSVATHILKRV</sequence>
<dbReference type="InterPro" id="IPR002539">
    <property type="entry name" value="MaoC-like_dom"/>
</dbReference>
<dbReference type="EMBL" id="BAAAHP010000201">
    <property type="protein sequence ID" value="GAA0898962.1"/>
    <property type="molecule type" value="Genomic_DNA"/>
</dbReference>
<evidence type="ECO:0000256" key="1">
    <source>
        <dbReference type="ARBA" id="ARBA00005254"/>
    </source>
</evidence>
<dbReference type="PANTHER" id="PTHR43664:SF1">
    <property type="entry name" value="BETA-METHYLMALYL-COA DEHYDRATASE"/>
    <property type="match status" value="1"/>
</dbReference>
<protein>
    <submittedName>
        <fullName evidence="3">MaoC/PaaZ C-terminal domain-containing protein</fullName>
    </submittedName>
</protein>
<accession>A0ABN1NA55</accession>
<comment type="caution">
    <text evidence="3">The sequence shown here is derived from an EMBL/GenBank/DDBJ whole genome shotgun (WGS) entry which is preliminary data.</text>
</comment>
<dbReference type="InterPro" id="IPR052342">
    <property type="entry name" value="MCH/BMMD"/>
</dbReference>
<evidence type="ECO:0000259" key="2">
    <source>
        <dbReference type="Pfam" id="PF01575"/>
    </source>
</evidence>
<dbReference type="Gene3D" id="3.10.129.10">
    <property type="entry name" value="Hotdog Thioesterase"/>
    <property type="match status" value="1"/>
</dbReference>
<gene>
    <name evidence="3" type="ORF">GCM10009559_62500</name>
</gene>
<dbReference type="Pfam" id="PF01575">
    <property type="entry name" value="MaoC_dehydratas"/>
    <property type="match status" value="1"/>
</dbReference>
<organism evidence="3 4">
    <name type="scientific">Pseudonocardia zijingensis</name>
    <dbReference type="NCBI Taxonomy" id="153376"/>
    <lineage>
        <taxon>Bacteria</taxon>
        <taxon>Bacillati</taxon>
        <taxon>Actinomycetota</taxon>
        <taxon>Actinomycetes</taxon>
        <taxon>Pseudonocardiales</taxon>
        <taxon>Pseudonocardiaceae</taxon>
        <taxon>Pseudonocardia</taxon>
    </lineage>
</organism>
<feature type="domain" description="MaoC-like" evidence="2">
    <location>
        <begin position="11"/>
        <end position="111"/>
    </location>
</feature>
<evidence type="ECO:0000313" key="3">
    <source>
        <dbReference type="EMBL" id="GAA0898962.1"/>
    </source>
</evidence>
<dbReference type="InterPro" id="IPR029069">
    <property type="entry name" value="HotDog_dom_sf"/>
</dbReference>